<dbReference type="EMBL" id="VBRA02000010">
    <property type="protein sequence ID" value="MBP3059533.1"/>
    <property type="molecule type" value="Genomic_DNA"/>
</dbReference>
<accession>A0ABS5BIY2</accession>
<evidence type="ECO:0000256" key="1">
    <source>
        <dbReference type="SAM" id="Coils"/>
    </source>
</evidence>
<name>A0ABS5BIY2_9MOLU</name>
<reference evidence="3" key="1">
    <citation type="submission" date="2019-10" db="EMBL/GenBank/DDBJ databases">
        <title>Whole Genome Sequencing and Characterization of Texas Phoenix Palm Decline Phytoplasma Belongs to Lethal Yellowing (16SrIV) Group.</title>
        <authorList>
            <person name="Bao M."/>
        </authorList>
    </citation>
    <scope>NUCLEOTIDE SEQUENCE [LARGE SCALE GENOMIC DNA]</scope>
    <source>
        <strain evidence="3">ACPD</strain>
    </source>
</reference>
<keyword evidence="2" id="KW-0812">Transmembrane</keyword>
<sequence length="248" mass="29665">MNETIKLKCNFLQEKIKKIKEEIQKTFSKEKEKQITLSFKNQIFDTISTEIDNKFSKVIVAEQHEYLENLKSIISSINEEKFQIINHISNLTKESNLKFEEIKENFLNISEKLDFFLYNLKTFEEINNNKLTADLKINNNNFLKLREKVDNVVALSGGINNIHETYNSLKKINIQYNDIYEKINQNKKNNSDTKNIIIDKLYILELFWIMFSFLLLILLIIIIIIILKRRKNKKNNFFQDKIDHHKNR</sequence>
<comment type="caution">
    <text evidence="3">The sequence shown here is derived from an EMBL/GenBank/DDBJ whole genome shotgun (WGS) entry which is preliminary data.</text>
</comment>
<gene>
    <name evidence="3" type="ORF">FEF22_001935</name>
</gene>
<dbReference type="RefSeq" id="WP_138107796.1">
    <property type="nucleotide sequence ID" value="NZ_VBRA02000010.1"/>
</dbReference>
<feature type="transmembrane region" description="Helical" evidence="2">
    <location>
        <begin position="206"/>
        <end position="227"/>
    </location>
</feature>
<evidence type="ECO:0000256" key="2">
    <source>
        <dbReference type="SAM" id="Phobius"/>
    </source>
</evidence>
<proteinExistence type="predicted"/>
<feature type="coiled-coil region" evidence="1">
    <location>
        <begin position="2"/>
        <end position="29"/>
    </location>
</feature>
<keyword evidence="4" id="KW-1185">Reference proteome</keyword>
<dbReference type="Proteomes" id="UP001192346">
    <property type="component" value="Unassembled WGS sequence"/>
</dbReference>
<evidence type="ECO:0000313" key="3">
    <source>
        <dbReference type="EMBL" id="MBP3059533.1"/>
    </source>
</evidence>
<keyword evidence="2" id="KW-1133">Transmembrane helix</keyword>
<evidence type="ECO:0000313" key="4">
    <source>
        <dbReference type="Proteomes" id="UP001192346"/>
    </source>
</evidence>
<protein>
    <submittedName>
        <fullName evidence="3">Uncharacterized protein</fullName>
    </submittedName>
</protein>
<keyword evidence="2" id="KW-0472">Membrane</keyword>
<keyword evidence="1" id="KW-0175">Coiled coil</keyword>
<organism evidence="3 4">
    <name type="scientific">Texas Phoenix palm phytoplasma</name>
    <dbReference type="NCBI Taxonomy" id="176709"/>
    <lineage>
        <taxon>Bacteria</taxon>
        <taxon>Bacillati</taxon>
        <taxon>Mycoplasmatota</taxon>
        <taxon>Mollicutes</taxon>
        <taxon>Acholeplasmatales</taxon>
        <taxon>Acholeplasmataceae</taxon>
        <taxon>Candidatus Phytoplasma</taxon>
        <taxon>16SrIV (Coconut lethal yellows group)</taxon>
    </lineage>
</organism>